<feature type="region of interest" description="Disordered" evidence="2">
    <location>
        <begin position="887"/>
        <end position="907"/>
    </location>
</feature>
<organism evidence="6 7">
    <name type="scientific">Rhizobium lusitanum</name>
    <dbReference type="NCBI Taxonomy" id="293958"/>
    <lineage>
        <taxon>Bacteria</taxon>
        <taxon>Pseudomonadati</taxon>
        <taxon>Pseudomonadota</taxon>
        <taxon>Alphaproteobacteria</taxon>
        <taxon>Hyphomicrobiales</taxon>
        <taxon>Rhizobiaceae</taxon>
        <taxon>Rhizobium/Agrobacterium group</taxon>
        <taxon>Rhizobium</taxon>
    </lineage>
</organism>
<dbReference type="Proteomes" id="UP000565576">
    <property type="component" value="Unassembled WGS sequence"/>
</dbReference>
<comment type="caution">
    <text evidence="6">The sequence shown here is derived from an EMBL/GenBank/DDBJ whole genome shotgun (WGS) entry which is preliminary data.</text>
</comment>
<evidence type="ECO:0000313" key="7">
    <source>
        <dbReference type="Proteomes" id="UP000565576"/>
    </source>
</evidence>
<dbReference type="EMBL" id="JACHBG010000006">
    <property type="protein sequence ID" value="MBB6485854.1"/>
    <property type="molecule type" value="Genomic_DNA"/>
</dbReference>
<sequence length="1993" mass="214823">MKKIAFLIALSVASCALIAPAGAQQPATPLSLDVLQRADGVKIVPERFLRAYDPVTIFFPTDTGPKAGGPEDAPDRLVTMEPQAAGAWQWLGPRALQFRPADKWKPLDRVRVKMVGHSGEAGSEAELIPLLPLPVSTVPAADADPVNDLDQVTLTFAEPVDVAALKRLLSIEVRPSPGIGDEGGLTLGAQDLDIQPLERTARSDQQSYVVKLRSAVPDGRVVLVRLKLADTPDFADQTFELRVRTTIPFTMTGSDCGRGFDTATIDGIMRCTSGATASSSDDDSGSSDEGNAEARTARSVQGRSLIFRFSGNPVAGDQLSARDALRITPPVDDLTVQASNGRLYVHGRFLTDKVYTLNVAAGAVRDDRGRPLAAAFSRKFAFSPEPASLAWDASQGVVERFGPQLVPLRGRGYDRADIRLHAIDPLSRDFWPFPQAGLATKDDDQPPLPGKEPPKWAGIDDISSDAVAARIKNLGSPAVSQLVDLPIRKGGVNSKFGLDLKPLFAKILGPDQAGTYLIGLRAVDDQSRHWLRVQVTDLTLSAIEEPDRVRFAVTSLATGNPIDGAQIRLDGMRDGKFVMLSTGTTDAKGFFSWDLKQRTEARIRRVIVTKGLDTLVIDPDHAPAQYAQNNWTKPSTSWLDWTTNPNEDRTEQTRTLCHVFTERPIYRPEEPVHIKGYARSYRGGHLNLAQAGGQLVISGPDKQEWRIPVKLDEFGSFYHKFDAATPATGDYQVHFEPDDPTKATSDDQPAQKSDDGDDATEGPTNGNGGDDGAAQDGQPDSAQAATPDDNAAADNADTSDQTLQCGSISFKKEAYRLPTFEVVLNNPQTVPLDASFNVDLIARYFAGGLLANRPIHWRAVQYPYNWTPPGHDGFLFSTDSRYSGGSEFKSSPALERDGSTDAGGASRISFDTTIEPTAQPRRYMIEATVTGDDDLQVRSISNVYAVPPFVLGLKVPRYVPAPGAIEPQILAVDGNGDPVAGLEMTARLIHRNWTSTLQASDFSQGSAKYVTQEIDETLLERKITSTKDIQSLALEAKEAGVYIIQLEASDRVGRRQQVSVDFFVGGSTPVTWAQPPARTAIVTTDKDSYIPGETANLLIQSPFQSAHALAIVEEPEGKFSYNWVDIADGYGHYALPVRKEQMPEVPVHFLIMRGRLDSSTPSPSAPFDQGKPVTIAATKTVTVKPVKNTVTVKLDYPKKARPGDEVEVTLHLADDLGQPISGDATFWMVDQAVLSLATEQPLDPLPNFIVKRKSTMALRDTRNMAFGIIPLDEVPGGDEREDWGTDNNISVRKNFTPVPIYLPDVKIGPDGTAKIKVKLPDSLTVFKLRAKAVSGPDRFGYGTGEMLIRQEIVAQPALPRFLREGDQFEAGVIARIVEGGGGQGAATIASDGLTLTGDKDISFTWEQNKPAHIGVLASVPQQKPGKDDVRLRFGVERLADHSRDALEITLPVKPDSIPTKHYEIVEIPAGGEKTLSAPQQTIRPGSFQRVVTLTSDPAMVKLVAGLNSLVASPYGSTEQRISLASSDLAFKNFTPILAAARLDKRIDSDVHNTVLAITQAVDADGLVGFWPHSKGNVTLTAWAYSFLVAADKAGEPTDKALTERLANVLKLSLRSDYPHLLTGSEIRERVEALTALADGGKLDPAYAAEFARSAAQMPNVSVARMTAAAAGVADADPRLVAGLADAMWSRVRILSRDGQLVYNGQTEDDGNPIILPSETRSLAEMVRAAALTSEGDPRYPALKNALLQLGEGDGWGSTNATAAAIRALATVWQRPTTPLPVTMTQNGNAQSLTLDANTPVLRQVSLDSGSVTIHNGGTLPALALVETSYLPAEPGYKAQARSEGFALTRTLYRVPAGNAPLEKLTPDTNGTITLKLGDVLEERVDLVVSEDRTHVALTMPLAAGLDPLNPNIATAPAEATPSMAPTLAADWVSYGDDQIFSAYDTLPKGNYTFAYRMRALIPGTYTQPQALAETIYRKGVDGTSAATQIVVAK</sequence>
<dbReference type="InterPro" id="IPR001599">
    <property type="entry name" value="Macroglobln_a2"/>
</dbReference>
<dbReference type="Pfam" id="PF07703">
    <property type="entry name" value="A2M_BRD"/>
    <property type="match status" value="1"/>
</dbReference>
<reference evidence="6 7" key="1">
    <citation type="submission" date="2020-08" db="EMBL/GenBank/DDBJ databases">
        <title>Genomic Encyclopedia of Type Strains, Phase IV (KMG-V): Genome sequencing to study the core and pangenomes of soil and plant-associated prokaryotes.</title>
        <authorList>
            <person name="Whitman W."/>
        </authorList>
    </citation>
    <scope>NUCLEOTIDE SEQUENCE [LARGE SCALE GENOMIC DNA]</scope>
    <source>
        <strain evidence="6 7">SEMIA 4060</strain>
    </source>
</reference>
<protein>
    <recommendedName>
        <fullName evidence="8">Alpha-2-macroglobulin</fullName>
    </recommendedName>
</protein>
<evidence type="ECO:0000259" key="5">
    <source>
        <dbReference type="SMART" id="SM01360"/>
    </source>
</evidence>
<feature type="compositionally biased region" description="Low complexity" evidence="2">
    <location>
        <begin position="772"/>
        <end position="799"/>
    </location>
</feature>
<feature type="domain" description="Alpha-2-macroglobulin" evidence="5">
    <location>
        <begin position="1298"/>
        <end position="1388"/>
    </location>
</feature>
<dbReference type="SMART" id="SM01360">
    <property type="entry name" value="A2M"/>
    <property type="match status" value="1"/>
</dbReference>
<feature type="compositionally biased region" description="Basic and acidic residues" evidence="2">
    <location>
        <begin position="733"/>
        <end position="745"/>
    </location>
</feature>
<dbReference type="SUPFAM" id="SSF48239">
    <property type="entry name" value="Terpenoid cyclases/Protein prenyltransferases"/>
    <property type="match status" value="1"/>
</dbReference>
<evidence type="ECO:0000259" key="4">
    <source>
        <dbReference type="SMART" id="SM01359"/>
    </source>
</evidence>
<gene>
    <name evidence="6" type="ORF">GGD46_003148</name>
</gene>
<dbReference type="InterPro" id="IPR011625">
    <property type="entry name" value="A2M_N_BRD"/>
</dbReference>
<evidence type="ECO:0000313" key="6">
    <source>
        <dbReference type="EMBL" id="MBB6485854.1"/>
    </source>
</evidence>
<dbReference type="PANTHER" id="PTHR40094">
    <property type="entry name" value="ALPHA-2-MACROGLOBULIN HOMOLOG"/>
    <property type="match status" value="1"/>
</dbReference>
<feature type="signal peptide" evidence="3">
    <location>
        <begin position="1"/>
        <end position="23"/>
    </location>
</feature>
<dbReference type="Pfam" id="PF01835">
    <property type="entry name" value="MG2"/>
    <property type="match status" value="1"/>
</dbReference>
<feature type="region of interest" description="Disordered" evidence="2">
    <location>
        <begin position="730"/>
        <end position="799"/>
    </location>
</feature>
<dbReference type="InterPro" id="IPR008930">
    <property type="entry name" value="Terpenoid_cyclase/PrenylTrfase"/>
</dbReference>
<dbReference type="Gene3D" id="2.60.40.1930">
    <property type="match status" value="1"/>
</dbReference>
<dbReference type="Gene3D" id="1.50.10.20">
    <property type="match status" value="1"/>
</dbReference>
<dbReference type="PANTHER" id="PTHR40094:SF1">
    <property type="entry name" value="UBIQUITIN DOMAIN-CONTAINING PROTEIN"/>
    <property type="match status" value="1"/>
</dbReference>
<dbReference type="SMART" id="SM01359">
    <property type="entry name" value="A2M_N_2"/>
    <property type="match status" value="1"/>
</dbReference>
<keyword evidence="3" id="KW-0732">Signal</keyword>
<dbReference type="InterPro" id="IPR002890">
    <property type="entry name" value="MG2"/>
</dbReference>
<evidence type="ECO:0008006" key="8">
    <source>
        <dbReference type="Google" id="ProtNLM"/>
    </source>
</evidence>
<dbReference type="PROSITE" id="PS51257">
    <property type="entry name" value="PROKAR_LIPOPROTEIN"/>
    <property type="match status" value="1"/>
</dbReference>
<dbReference type="GO" id="GO:0004866">
    <property type="term" value="F:endopeptidase inhibitor activity"/>
    <property type="evidence" value="ECO:0007669"/>
    <property type="project" value="InterPro"/>
</dbReference>
<evidence type="ECO:0000256" key="1">
    <source>
        <dbReference type="ARBA" id="ARBA00010556"/>
    </source>
</evidence>
<dbReference type="RefSeq" id="WP_184705280.1">
    <property type="nucleotide sequence ID" value="NZ_JACHBG010000006.1"/>
</dbReference>
<feature type="chain" id="PRO_5030929386" description="Alpha-2-macroglobulin" evidence="3">
    <location>
        <begin position="24"/>
        <end position="1993"/>
    </location>
</feature>
<name>A0A7X0IRK0_9HYPH</name>
<evidence type="ECO:0000256" key="2">
    <source>
        <dbReference type="SAM" id="MobiDB-lite"/>
    </source>
</evidence>
<comment type="similarity">
    <text evidence="1">Belongs to the protease inhibitor I39 (alpha-2-macroglobulin) family. Bacterial alpha-2-macroglobulin subfamily.</text>
</comment>
<proteinExistence type="inferred from homology"/>
<evidence type="ECO:0000256" key="3">
    <source>
        <dbReference type="SAM" id="SignalP"/>
    </source>
</evidence>
<accession>A0A7X0IRK0</accession>
<dbReference type="InterPro" id="IPR051802">
    <property type="entry name" value="YfhM-like"/>
</dbReference>
<dbReference type="InterPro" id="IPR041246">
    <property type="entry name" value="Bact_MG10"/>
</dbReference>
<dbReference type="Pfam" id="PF00207">
    <property type="entry name" value="A2M"/>
    <property type="match status" value="1"/>
</dbReference>
<dbReference type="Pfam" id="PF17973">
    <property type="entry name" value="bMG10"/>
    <property type="match status" value="1"/>
</dbReference>
<dbReference type="Gene3D" id="2.60.40.3710">
    <property type="match status" value="1"/>
</dbReference>
<feature type="region of interest" description="Disordered" evidence="2">
    <location>
        <begin position="274"/>
        <end position="297"/>
    </location>
</feature>
<feature type="domain" description="Alpha-2-macroglobulin bait region" evidence="4">
    <location>
        <begin position="1080"/>
        <end position="1236"/>
    </location>
</feature>